<organism evidence="1">
    <name type="scientific">Solanum lycopersicum</name>
    <name type="common">Tomato</name>
    <name type="synonym">Lycopersicon esculentum</name>
    <dbReference type="NCBI Taxonomy" id="4081"/>
    <lineage>
        <taxon>Eukaryota</taxon>
        <taxon>Viridiplantae</taxon>
        <taxon>Streptophyta</taxon>
        <taxon>Embryophyta</taxon>
        <taxon>Tracheophyta</taxon>
        <taxon>Spermatophyta</taxon>
        <taxon>Magnoliopsida</taxon>
        <taxon>eudicotyledons</taxon>
        <taxon>Gunneridae</taxon>
        <taxon>Pentapetalae</taxon>
        <taxon>asterids</taxon>
        <taxon>lamiids</taxon>
        <taxon>Solanales</taxon>
        <taxon>Solanaceae</taxon>
        <taxon>Solanoideae</taxon>
        <taxon>Solaneae</taxon>
        <taxon>Solanum</taxon>
        <taxon>Solanum subgen. Lycopersicon</taxon>
    </lineage>
</organism>
<dbReference type="Gramene" id="Solyc04g026290.1.1">
    <property type="protein sequence ID" value="Solyc04g026290.1.1.1"/>
    <property type="gene ID" value="Solyc04g026290.1"/>
</dbReference>
<accession>A0A3Q7GUG9</accession>
<dbReference type="PaxDb" id="4081-Solyc04g026290.1.1"/>
<dbReference type="EnsemblPlants" id="Solyc04g026290.1.1">
    <property type="protein sequence ID" value="Solyc04g026290.1.1.1"/>
    <property type="gene ID" value="Solyc04g026290.1"/>
</dbReference>
<dbReference type="InParanoid" id="A0A3Q7GUG9"/>
<protein>
    <submittedName>
        <fullName evidence="1">Uncharacterized protein</fullName>
    </submittedName>
</protein>
<keyword evidence="2" id="KW-1185">Reference proteome</keyword>
<reference evidence="1" key="1">
    <citation type="journal article" date="2012" name="Nature">
        <title>The tomato genome sequence provides insights into fleshy fruit evolution.</title>
        <authorList>
            <consortium name="Tomato Genome Consortium"/>
        </authorList>
    </citation>
    <scope>NUCLEOTIDE SEQUENCE [LARGE SCALE GENOMIC DNA]</scope>
    <source>
        <strain evidence="1">cv. Heinz 1706</strain>
    </source>
</reference>
<proteinExistence type="predicted"/>
<evidence type="ECO:0000313" key="2">
    <source>
        <dbReference type="Proteomes" id="UP000004994"/>
    </source>
</evidence>
<evidence type="ECO:0000313" key="1">
    <source>
        <dbReference type="EnsemblPlants" id="Solyc04g026290.1.1.1"/>
    </source>
</evidence>
<dbReference type="Proteomes" id="UP000004994">
    <property type="component" value="Chromosome 4"/>
</dbReference>
<sequence length="53" mass="6170">MCLHLRLHVLLTRKSAASISACHLQSGLSRLRSRRLHLRRVVQQQHWSAFPTL</sequence>
<name>A0A3Q7GUG9_SOLLC</name>
<reference evidence="1" key="2">
    <citation type="submission" date="2019-01" db="UniProtKB">
        <authorList>
            <consortium name="EnsemblPlants"/>
        </authorList>
    </citation>
    <scope>IDENTIFICATION</scope>
    <source>
        <strain evidence="1">cv. Heinz 1706</strain>
    </source>
</reference>
<dbReference type="AlphaFoldDB" id="A0A3Q7GUG9"/>